<keyword evidence="3" id="KW-0342">GTP-binding</keyword>
<sequence>MNKEVLNLKIIILGNSGVGKTALINRYTKNKFVPQANVSIGSDFLCKLLTVNDQLLNLQIWDTFGQEKHNALSGAYYRNADCCILVCDLNDKSSSDMLNQWYATLIGSTCEKSAGPIPIVVVGNKIDVDLKKRRVTMDHIMKSFDDNTPCYETSAKDSINVDELFFIVAKKALEQHRNDEAFSSG</sequence>
<dbReference type="PANTHER" id="PTHR47981:SF20">
    <property type="entry name" value="RAS-RELATED PROTEIN RAB-7A"/>
    <property type="match status" value="1"/>
</dbReference>
<comment type="similarity">
    <text evidence="1">Belongs to the small GTPase superfamily. Rab family.</text>
</comment>
<dbReference type="InterPro" id="IPR027417">
    <property type="entry name" value="P-loop_NTPase"/>
</dbReference>
<protein>
    <submittedName>
        <fullName evidence="5">Uncharacterized protein</fullName>
    </submittedName>
</protein>
<comment type="caution">
    <text evidence="5">The sequence shown here is derived from an EMBL/GenBank/DDBJ whole genome shotgun (WGS) entry which is preliminary data.</text>
</comment>
<dbReference type="SUPFAM" id="SSF52540">
    <property type="entry name" value="P-loop containing nucleoside triphosphate hydrolases"/>
    <property type="match status" value="1"/>
</dbReference>
<keyword evidence="6" id="KW-1185">Reference proteome</keyword>
<evidence type="ECO:0000313" key="5">
    <source>
        <dbReference type="EMBL" id="KAG2200918.1"/>
    </source>
</evidence>
<dbReference type="SMART" id="SM00174">
    <property type="entry name" value="RHO"/>
    <property type="match status" value="1"/>
</dbReference>
<dbReference type="OrthoDB" id="9989112at2759"/>
<dbReference type="PANTHER" id="PTHR47981">
    <property type="entry name" value="RAB FAMILY"/>
    <property type="match status" value="1"/>
</dbReference>
<dbReference type="Pfam" id="PF00071">
    <property type="entry name" value="Ras"/>
    <property type="match status" value="1"/>
</dbReference>
<organism evidence="5 6">
    <name type="scientific">Mucor saturninus</name>
    <dbReference type="NCBI Taxonomy" id="64648"/>
    <lineage>
        <taxon>Eukaryota</taxon>
        <taxon>Fungi</taxon>
        <taxon>Fungi incertae sedis</taxon>
        <taxon>Mucoromycota</taxon>
        <taxon>Mucoromycotina</taxon>
        <taxon>Mucoromycetes</taxon>
        <taxon>Mucorales</taxon>
        <taxon>Mucorineae</taxon>
        <taxon>Mucoraceae</taxon>
        <taxon>Mucor</taxon>
    </lineage>
</organism>
<dbReference type="PROSITE" id="PS51421">
    <property type="entry name" value="RAS"/>
    <property type="match status" value="1"/>
</dbReference>
<dbReference type="EMBL" id="JAEPRD010000077">
    <property type="protein sequence ID" value="KAG2200918.1"/>
    <property type="molecule type" value="Genomic_DNA"/>
</dbReference>
<dbReference type="SMART" id="SM00175">
    <property type="entry name" value="RAB"/>
    <property type="match status" value="1"/>
</dbReference>
<accession>A0A8H7V2G6</accession>
<evidence type="ECO:0000313" key="6">
    <source>
        <dbReference type="Proteomes" id="UP000603453"/>
    </source>
</evidence>
<dbReference type="SMART" id="SM00176">
    <property type="entry name" value="RAN"/>
    <property type="match status" value="1"/>
</dbReference>
<dbReference type="Proteomes" id="UP000603453">
    <property type="component" value="Unassembled WGS sequence"/>
</dbReference>
<gene>
    <name evidence="5" type="ORF">INT47_003153</name>
</gene>
<evidence type="ECO:0000256" key="1">
    <source>
        <dbReference type="ARBA" id="ARBA00006270"/>
    </source>
</evidence>
<proteinExistence type="inferred from homology"/>
<dbReference type="AlphaFoldDB" id="A0A8H7V2G6"/>
<evidence type="ECO:0000256" key="3">
    <source>
        <dbReference type="ARBA" id="ARBA00023134"/>
    </source>
</evidence>
<keyword evidence="4" id="KW-0636">Prenylation</keyword>
<dbReference type="SMART" id="SM00173">
    <property type="entry name" value="RAS"/>
    <property type="match status" value="1"/>
</dbReference>
<name>A0A8H7V2G6_9FUNG</name>
<keyword evidence="4" id="KW-0449">Lipoprotein</keyword>
<dbReference type="InterPro" id="IPR005225">
    <property type="entry name" value="Small_GTP-bd"/>
</dbReference>
<dbReference type="GO" id="GO:0003924">
    <property type="term" value="F:GTPase activity"/>
    <property type="evidence" value="ECO:0007669"/>
    <property type="project" value="InterPro"/>
</dbReference>
<evidence type="ECO:0000256" key="2">
    <source>
        <dbReference type="ARBA" id="ARBA00022741"/>
    </source>
</evidence>
<dbReference type="GO" id="GO:0005770">
    <property type="term" value="C:late endosome"/>
    <property type="evidence" value="ECO:0007669"/>
    <property type="project" value="TreeGrafter"/>
</dbReference>
<dbReference type="InterPro" id="IPR001806">
    <property type="entry name" value="Small_GTPase"/>
</dbReference>
<dbReference type="PROSITE" id="PS51419">
    <property type="entry name" value="RAB"/>
    <property type="match status" value="1"/>
</dbReference>
<dbReference type="GO" id="GO:0005525">
    <property type="term" value="F:GTP binding"/>
    <property type="evidence" value="ECO:0007669"/>
    <property type="project" value="UniProtKB-KW"/>
</dbReference>
<keyword evidence="2" id="KW-0547">Nucleotide-binding</keyword>
<dbReference type="FunFam" id="3.40.50.300:FF:001447">
    <property type="entry name" value="Ras-related protein Rab-1B"/>
    <property type="match status" value="1"/>
</dbReference>
<dbReference type="PRINTS" id="PR00449">
    <property type="entry name" value="RASTRNSFRMNG"/>
</dbReference>
<reference evidence="5" key="1">
    <citation type="submission" date="2020-12" db="EMBL/GenBank/DDBJ databases">
        <title>Metabolic potential, ecology and presence of endohyphal bacteria is reflected in genomic diversity of Mucoromycotina.</title>
        <authorList>
            <person name="Muszewska A."/>
            <person name="Okrasinska A."/>
            <person name="Steczkiewicz K."/>
            <person name="Drgas O."/>
            <person name="Orlowska M."/>
            <person name="Perlinska-Lenart U."/>
            <person name="Aleksandrzak-Piekarczyk T."/>
            <person name="Szatraj K."/>
            <person name="Zielenkiewicz U."/>
            <person name="Pilsyk S."/>
            <person name="Malc E."/>
            <person name="Mieczkowski P."/>
            <person name="Kruszewska J.S."/>
            <person name="Biernat P."/>
            <person name="Pawlowska J."/>
        </authorList>
    </citation>
    <scope>NUCLEOTIDE SEQUENCE</scope>
    <source>
        <strain evidence="5">WA0000017839</strain>
    </source>
</reference>
<dbReference type="NCBIfam" id="TIGR00231">
    <property type="entry name" value="small_GTP"/>
    <property type="match status" value="1"/>
</dbReference>
<dbReference type="Gene3D" id="3.40.50.300">
    <property type="entry name" value="P-loop containing nucleotide triphosphate hydrolases"/>
    <property type="match status" value="1"/>
</dbReference>
<evidence type="ECO:0000256" key="4">
    <source>
        <dbReference type="ARBA" id="ARBA00023289"/>
    </source>
</evidence>